<protein>
    <submittedName>
        <fullName evidence="1">Uncharacterized protein</fullName>
    </submittedName>
</protein>
<dbReference type="STRING" id="29367.CLPUN_11250"/>
<dbReference type="Proteomes" id="UP000190890">
    <property type="component" value="Unassembled WGS sequence"/>
</dbReference>
<accession>A0A1S8TU87</accession>
<evidence type="ECO:0000313" key="2">
    <source>
        <dbReference type="Proteomes" id="UP000190890"/>
    </source>
</evidence>
<name>A0A1S8TU87_9CLOT</name>
<evidence type="ECO:0000313" key="1">
    <source>
        <dbReference type="EMBL" id="OOM81373.1"/>
    </source>
</evidence>
<dbReference type="EMBL" id="LZZM01000066">
    <property type="protein sequence ID" value="OOM81373.1"/>
    <property type="molecule type" value="Genomic_DNA"/>
</dbReference>
<dbReference type="OrthoDB" id="1624444at2"/>
<dbReference type="RefSeq" id="WP_077846347.1">
    <property type="nucleotide sequence ID" value="NZ_LZZM01000066.1"/>
</dbReference>
<proteinExistence type="predicted"/>
<reference evidence="1 2" key="1">
    <citation type="submission" date="2016-05" db="EMBL/GenBank/DDBJ databases">
        <title>Microbial solvent formation.</title>
        <authorList>
            <person name="Poehlein A."/>
            <person name="Montoya Solano J.D."/>
            <person name="Flitsch S."/>
            <person name="Krabben P."/>
            <person name="Duerre P."/>
            <person name="Daniel R."/>
        </authorList>
    </citation>
    <scope>NUCLEOTIDE SEQUENCE [LARGE SCALE GENOMIC DNA]</scope>
    <source>
        <strain evidence="1 2">DSM 2619</strain>
    </source>
</reference>
<sequence length="472" mass="50718">MAIFNNMSITNKGKELYAKAQAGIELHFPKMMVGSGEVGTRNPETLTALVDPKYDVGIQSITPNTELKTATISGMINNSKITQPTYICEIGLFATDPDDGEILYAYGSAGNKGDYMAASISGPYSWNYQINAAIGNAANVTVELSNLIYDYGVINTNTALIYLTGGNQKEINKSADNMFRMYTTSNSGNIYSISTSSITTLKDGMPITIKVNADSTGVTSLKINSLTAALIKKSNGSNVSNLKNNGIYNLRYNAATSNFILLGEGGGGTATPDKILAPYTATTDSGDITGTIPSKTAQTYTPGTADQIIAANQYLSGAQTIKGSPGLIPSNIIDTANVFGIQGTANIQSLGGLRNQRIEYLPSDILIQDSGNGIEGTALKKVLDISFTPKFMIVNIQSIQVCINFVEHTIFANMYDDHTETKAVLNATNNTYVYSASTASRYFEYSDYGKRIDIWARSITEPLTPCYVDIIY</sequence>
<comment type="caution">
    <text evidence="1">The sequence shown here is derived from an EMBL/GenBank/DDBJ whole genome shotgun (WGS) entry which is preliminary data.</text>
</comment>
<keyword evidence="2" id="KW-1185">Reference proteome</keyword>
<organism evidence="1 2">
    <name type="scientific">Clostridium puniceum</name>
    <dbReference type="NCBI Taxonomy" id="29367"/>
    <lineage>
        <taxon>Bacteria</taxon>
        <taxon>Bacillati</taxon>
        <taxon>Bacillota</taxon>
        <taxon>Clostridia</taxon>
        <taxon>Eubacteriales</taxon>
        <taxon>Clostridiaceae</taxon>
        <taxon>Clostridium</taxon>
    </lineage>
</organism>
<dbReference type="AlphaFoldDB" id="A0A1S8TU87"/>
<gene>
    <name evidence="1" type="ORF">CLPUN_11250</name>
</gene>